<proteinExistence type="predicted"/>
<protein>
    <submittedName>
        <fullName evidence="2">Uncharacterized protein</fullName>
    </submittedName>
</protein>
<evidence type="ECO:0000313" key="2">
    <source>
        <dbReference type="EMBL" id="CAF4252842.1"/>
    </source>
</evidence>
<dbReference type="PANTHER" id="PTHR10151">
    <property type="entry name" value="ECTONUCLEOTIDE PYROPHOSPHATASE/PHOSPHODIESTERASE"/>
    <property type="match status" value="1"/>
</dbReference>
<dbReference type="Gene3D" id="3.40.720.10">
    <property type="entry name" value="Alkaline Phosphatase, subunit A"/>
    <property type="match status" value="1"/>
</dbReference>
<evidence type="ECO:0000313" key="3">
    <source>
        <dbReference type="Proteomes" id="UP000663844"/>
    </source>
</evidence>
<comment type="caution">
    <text evidence="2">The sequence shown here is derived from an EMBL/GenBank/DDBJ whole genome shotgun (WGS) entry which is preliminary data.</text>
</comment>
<dbReference type="InterPro" id="IPR017850">
    <property type="entry name" value="Alkaline_phosphatase_core_sf"/>
</dbReference>
<organism evidence="2 3">
    <name type="scientific">Adineta steineri</name>
    <dbReference type="NCBI Taxonomy" id="433720"/>
    <lineage>
        <taxon>Eukaryota</taxon>
        <taxon>Metazoa</taxon>
        <taxon>Spiralia</taxon>
        <taxon>Gnathifera</taxon>
        <taxon>Rotifera</taxon>
        <taxon>Eurotatoria</taxon>
        <taxon>Bdelloidea</taxon>
        <taxon>Adinetida</taxon>
        <taxon>Adinetidae</taxon>
        <taxon>Adineta</taxon>
    </lineage>
</organism>
<feature type="signal peptide" evidence="1">
    <location>
        <begin position="1"/>
        <end position="23"/>
    </location>
</feature>
<dbReference type="GO" id="GO:0016787">
    <property type="term" value="F:hydrolase activity"/>
    <property type="evidence" value="ECO:0007669"/>
    <property type="project" value="UniProtKB-ARBA"/>
</dbReference>
<sequence length="87" mass="9971">MHSQCIFLIILVFQCSLFIPNNAVKRSSEVQPRLLIISLDGFRHDYLNEHELPTINQFRNQGVQATHGMRPTYTTMTFPNHISIATG</sequence>
<keyword evidence="1" id="KW-0732">Signal</keyword>
<reference evidence="2" key="1">
    <citation type="submission" date="2021-02" db="EMBL/GenBank/DDBJ databases">
        <authorList>
            <person name="Nowell W R."/>
        </authorList>
    </citation>
    <scope>NUCLEOTIDE SEQUENCE</scope>
</reference>
<name>A0A820EV20_9BILA</name>
<evidence type="ECO:0000256" key="1">
    <source>
        <dbReference type="SAM" id="SignalP"/>
    </source>
</evidence>
<dbReference type="Pfam" id="PF01663">
    <property type="entry name" value="Phosphodiest"/>
    <property type="match status" value="1"/>
</dbReference>
<gene>
    <name evidence="2" type="ORF">OXD698_LOCUS43533</name>
</gene>
<feature type="chain" id="PRO_5033053976" evidence="1">
    <location>
        <begin position="24"/>
        <end position="87"/>
    </location>
</feature>
<dbReference type="AlphaFoldDB" id="A0A820EV20"/>
<dbReference type="EMBL" id="CAJOAZ010012469">
    <property type="protein sequence ID" value="CAF4252842.1"/>
    <property type="molecule type" value="Genomic_DNA"/>
</dbReference>
<feature type="non-terminal residue" evidence="2">
    <location>
        <position position="87"/>
    </location>
</feature>
<dbReference type="SUPFAM" id="SSF53649">
    <property type="entry name" value="Alkaline phosphatase-like"/>
    <property type="match status" value="1"/>
</dbReference>
<dbReference type="Proteomes" id="UP000663844">
    <property type="component" value="Unassembled WGS sequence"/>
</dbReference>
<dbReference type="InterPro" id="IPR002591">
    <property type="entry name" value="Phosphodiest/P_Trfase"/>
</dbReference>
<accession>A0A820EV20</accession>
<dbReference type="PANTHER" id="PTHR10151:SF120">
    <property type="entry name" value="BIS(5'-ADENOSYL)-TRIPHOSPHATASE"/>
    <property type="match status" value="1"/>
</dbReference>